<dbReference type="Pfam" id="PF14414">
    <property type="entry name" value="WHH"/>
    <property type="match status" value="1"/>
</dbReference>
<evidence type="ECO:0000313" key="2">
    <source>
        <dbReference type="Proteomes" id="UP000199469"/>
    </source>
</evidence>
<keyword evidence="2" id="KW-1185">Reference proteome</keyword>
<dbReference type="InterPro" id="IPR032869">
    <property type="entry name" value="WHH_dom_containing"/>
</dbReference>
<dbReference type="InterPro" id="IPR022385">
    <property type="entry name" value="Rhs_assc_core"/>
</dbReference>
<dbReference type="Gene3D" id="2.180.10.10">
    <property type="entry name" value="RHS repeat-associated core"/>
    <property type="match status" value="1"/>
</dbReference>
<proteinExistence type="predicted"/>
<protein>
    <submittedName>
        <fullName evidence="1">RHS repeat-associated core domain-containing protein</fullName>
    </submittedName>
</protein>
<reference evidence="2" key="1">
    <citation type="submission" date="2016-10" db="EMBL/GenBank/DDBJ databases">
        <authorList>
            <person name="Varghese N."/>
            <person name="Submissions S."/>
        </authorList>
    </citation>
    <scope>NUCLEOTIDE SEQUENCE [LARGE SCALE GENOMIC DNA]</scope>
    <source>
        <strain evidence="2">DSM 17724</strain>
    </source>
</reference>
<evidence type="ECO:0000313" key="1">
    <source>
        <dbReference type="EMBL" id="SEW40232.1"/>
    </source>
</evidence>
<sequence length="348" mass="38444">MNHLKSGTAFFGQASYKNHKYNSKELQETGIYATDWRGYMPDIGRFVGMDALAEDYADQTPFHFAMNNPANYADPTGLYYESPGKDRIDLDPSEFGAFFKKYKNGINGPIGSVFNEIETNTNDYSLTQNLPELVLSAPKSYQGNAALTGLTLSFGIQQHLSTYLGMQQQPFDRMAWVRNDRGVDMIGGLNDPIGIFDIAGQIMSNWEPENRYLAMGVGILAAVALKKPQLALAEEKATYYSVAYEMKLSEGSYPGIYRGGHFREANKALEAAMVSDAKFASGIENLGITIPRSPAGSILGKSPTNWVWHHHVDEGIMQLVPKPQHTVGSSFWSIMHPGNKGGFSIWGK</sequence>
<gene>
    <name evidence="1" type="ORF">SAMN05421841_2682</name>
</gene>
<dbReference type="Proteomes" id="UP000199469">
    <property type="component" value="Unassembled WGS sequence"/>
</dbReference>
<accession>A0A1I0RHD1</accession>
<dbReference type="AlphaFoldDB" id="A0A1I0RHD1"/>
<dbReference type="NCBIfam" id="TIGR03696">
    <property type="entry name" value="Rhs_assc_core"/>
    <property type="match status" value="1"/>
</dbReference>
<organism evidence="1 2">
    <name type="scientific">Chryseobacterium wanjuense</name>
    <dbReference type="NCBI Taxonomy" id="356305"/>
    <lineage>
        <taxon>Bacteria</taxon>
        <taxon>Pseudomonadati</taxon>
        <taxon>Bacteroidota</taxon>
        <taxon>Flavobacteriia</taxon>
        <taxon>Flavobacteriales</taxon>
        <taxon>Weeksellaceae</taxon>
        <taxon>Chryseobacterium group</taxon>
        <taxon>Chryseobacterium</taxon>
    </lineage>
</organism>
<dbReference type="EMBL" id="FOIU01000002">
    <property type="protein sequence ID" value="SEW40232.1"/>
    <property type="molecule type" value="Genomic_DNA"/>
</dbReference>
<dbReference type="OrthoDB" id="1264017at2"/>
<name>A0A1I0RHD1_9FLAO</name>
<dbReference type="STRING" id="356305.SAMN05421841_2682"/>